<proteinExistence type="inferred from homology"/>
<feature type="domain" description="HTH lysR-type" evidence="5">
    <location>
        <begin position="5"/>
        <end position="62"/>
    </location>
</feature>
<dbReference type="InterPro" id="IPR005119">
    <property type="entry name" value="LysR_subst-bd"/>
</dbReference>
<sequence>MLDGFSLDQIRIFIAAADQGSFSAAGRKLRRAQSVVSQTVATLEAQLGVKLFDRTGRHPQLTPQGHALLADARAVVAGIDALKAKAKGLARGLEPELSIVVDVMYPIATLTETVTAFRDAFPSTPLRLHVEALGAVVQHVQSRVCQFGIMGTLPVVPPDCTRQPLPGVKLVIVAAPSHPLAGATEPIPSSELARHVQLVLTDRSTLTQGRDYGVIAQQTWRLADLGAKLAFLRAGLGWGLMPAWMVAEDLARGSLVPVTAQEASPGDIIMPMYAIHPTDEPLGPAGQWFVSYLNGS</sequence>
<dbReference type="SUPFAM" id="SSF53850">
    <property type="entry name" value="Periplasmic binding protein-like II"/>
    <property type="match status" value="1"/>
</dbReference>
<dbReference type="GO" id="GO:0000976">
    <property type="term" value="F:transcription cis-regulatory region binding"/>
    <property type="evidence" value="ECO:0007669"/>
    <property type="project" value="TreeGrafter"/>
</dbReference>
<dbReference type="InterPro" id="IPR000847">
    <property type="entry name" value="LysR_HTH_N"/>
</dbReference>
<evidence type="ECO:0000313" key="6">
    <source>
        <dbReference type="EMBL" id="KLK92568.1"/>
    </source>
</evidence>
<reference evidence="6 7" key="1">
    <citation type="submission" date="2015-05" db="EMBL/GenBank/DDBJ databases">
        <title>Draft genome sequence of Microvirga vignae strain BR3299, a novel nitrogen fixing bacteria isolated from Brazil semi-aired region.</title>
        <authorList>
            <person name="Zilli J.E."/>
            <person name="Passos S.R."/>
            <person name="Leite J."/>
            <person name="Baldani J.I."/>
            <person name="Xavier G.R."/>
            <person name="Rumjaneck N.G."/>
            <person name="Simoes-Araujo J.L."/>
        </authorList>
    </citation>
    <scope>NUCLEOTIDE SEQUENCE [LARGE SCALE GENOMIC DNA]</scope>
    <source>
        <strain evidence="6 7">BR3299</strain>
    </source>
</reference>
<evidence type="ECO:0000259" key="5">
    <source>
        <dbReference type="PROSITE" id="PS50931"/>
    </source>
</evidence>
<dbReference type="FunFam" id="1.10.10.10:FF:000001">
    <property type="entry name" value="LysR family transcriptional regulator"/>
    <property type="match status" value="1"/>
</dbReference>
<dbReference type="EMBL" id="LCYG01000032">
    <property type="protein sequence ID" value="KLK92568.1"/>
    <property type="molecule type" value="Genomic_DNA"/>
</dbReference>
<dbReference type="Gene3D" id="3.40.190.290">
    <property type="match status" value="1"/>
</dbReference>
<dbReference type="STRING" id="1225564.AA309_12690"/>
<dbReference type="GO" id="GO:0003700">
    <property type="term" value="F:DNA-binding transcription factor activity"/>
    <property type="evidence" value="ECO:0007669"/>
    <property type="project" value="InterPro"/>
</dbReference>
<accession>A0A0H1RBI5</accession>
<dbReference type="RefSeq" id="WP_047189388.1">
    <property type="nucleotide sequence ID" value="NZ_LCYG01000032.1"/>
</dbReference>
<evidence type="ECO:0000256" key="3">
    <source>
        <dbReference type="ARBA" id="ARBA00023125"/>
    </source>
</evidence>
<organism evidence="6 7">
    <name type="scientific">Microvirga vignae</name>
    <dbReference type="NCBI Taxonomy" id="1225564"/>
    <lineage>
        <taxon>Bacteria</taxon>
        <taxon>Pseudomonadati</taxon>
        <taxon>Pseudomonadota</taxon>
        <taxon>Alphaproteobacteria</taxon>
        <taxon>Hyphomicrobiales</taxon>
        <taxon>Methylobacteriaceae</taxon>
        <taxon>Microvirga</taxon>
    </lineage>
</organism>
<dbReference type="PATRIC" id="fig|1225564.3.peg.3362"/>
<dbReference type="InterPro" id="IPR036390">
    <property type="entry name" value="WH_DNA-bd_sf"/>
</dbReference>
<name>A0A0H1RBI5_9HYPH</name>
<keyword evidence="3" id="KW-0238">DNA-binding</keyword>
<dbReference type="OrthoDB" id="196624at2"/>
<comment type="caution">
    <text evidence="6">The sequence shown here is derived from an EMBL/GenBank/DDBJ whole genome shotgun (WGS) entry which is preliminary data.</text>
</comment>
<dbReference type="Gene3D" id="1.10.10.10">
    <property type="entry name" value="Winged helix-like DNA-binding domain superfamily/Winged helix DNA-binding domain"/>
    <property type="match status" value="1"/>
</dbReference>
<dbReference type="PRINTS" id="PR00039">
    <property type="entry name" value="HTHLYSR"/>
</dbReference>
<gene>
    <name evidence="6" type="ORF">AA309_12690</name>
</gene>
<dbReference type="Proteomes" id="UP000035489">
    <property type="component" value="Unassembled WGS sequence"/>
</dbReference>
<dbReference type="PROSITE" id="PS50931">
    <property type="entry name" value="HTH_LYSR"/>
    <property type="match status" value="1"/>
</dbReference>
<evidence type="ECO:0000256" key="2">
    <source>
        <dbReference type="ARBA" id="ARBA00023015"/>
    </source>
</evidence>
<evidence type="ECO:0000256" key="4">
    <source>
        <dbReference type="ARBA" id="ARBA00023163"/>
    </source>
</evidence>
<keyword evidence="7" id="KW-1185">Reference proteome</keyword>
<dbReference type="InterPro" id="IPR036388">
    <property type="entry name" value="WH-like_DNA-bd_sf"/>
</dbReference>
<keyword evidence="4" id="KW-0804">Transcription</keyword>
<dbReference type="Pfam" id="PF00126">
    <property type="entry name" value="HTH_1"/>
    <property type="match status" value="1"/>
</dbReference>
<dbReference type="PANTHER" id="PTHR30126:SF91">
    <property type="entry name" value="LYSR FAMILY TRANSCRIPTIONAL REGULATOR"/>
    <property type="match status" value="1"/>
</dbReference>
<comment type="similarity">
    <text evidence="1">Belongs to the LysR transcriptional regulatory family.</text>
</comment>
<keyword evidence="2" id="KW-0805">Transcription regulation</keyword>
<dbReference type="SUPFAM" id="SSF46785">
    <property type="entry name" value="Winged helix' DNA-binding domain"/>
    <property type="match status" value="1"/>
</dbReference>
<dbReference type="Pfam" id="PF03466">
    <property type="entry name" value="LysR_substrate"/>
    <property type="match status" value="1"/>
</dbReference>
<protein>
    <submittedName>
        <fullName evidence="6">LysR family transcriptional regulator</fullName>
    </submittedName>
</protein>
<evidence type="ECO:0000313" key="7">
    <source>
        <dbReference type="Proteomes" id="UP000035489"/>
    </source>
</evidence>
<evidence type="ECO:0000256" key="1">
    <source>
        <dbReference type="ARBA" id="ARBA00009437"/>
    </source>
</evidence>
<dbReference type="AlphaFoldDB" id="A0A0H1RBI5"/>
<dbReference type="PANTHER" id="PTHR30126">
    <property type="entry name" value="HTH-TYPE TRANSCRIPTIONAL REGULATOR"/>
    <property type="match status" value="1"/>
</dbReference>